<organism evidence="1 2">
    <name type="scientific">Metalysinibacillus jejuensis</name>
    <dbReference type="NCBI Taxonomy" id="914327"/>
    <lineage>
        <taxon>Bacteria</taxon>
        <taxon>Bacillati</taxon>
        <taxon>Bacillota</taxon>
        <taxon>Bacilli</taxon>
        <taxon>Bacillales</taxon>
        <taxon>Caryophanaceae</taxon>
        <taxon>Metalysinibacillus</taxon>
    </lineage>
</organism>
<reference evidence="1" key="1">
    <citation type="journal article" date="2021" name="PeerJ">
        <title>Extensive microbial diversity within the chicken gut microbiome revealed by metagenomics and culture.</title>
        <authorList>
            <person name="Gilroy R."/>
            <person name="Ravi A."/>
            <person name="Getino M."/>
            <person name="Pursley I."/>
            <person name="Horton D.L."/>
            <person name="Alikhan N.F."/>
            <person name="Baker D."/>
            <person name="Gharbi K."/>
            <person name="Hall N."/>
            <person name="Watson M."/>
            <person name="Adriaenssens E.M."/>
            <person name="Foster-Nyarko E."/>
            <person name="Jarju S."/>
            <person name="Secka A."/>
            <person name="Antonio M."/>
            <person name="Oren A."/>
            <person name="Chaudhuri R.R."/>
            <person name="La Ragione R."/>
            <person name="Hildebrand F."/>
            <person name="Pallen M.J."/>
        </authorList>
    </citation>
    <scope>NUCLEOTIDE SEQUENCE</scope>
    <source>
        <strain evidence="1">CHK160-4876</strain>
    </source>
</reference>
<proteinExistence type="predicted"/>
<dbReference type="Proteomes" id="UP000700212">
    <property type="component" value="Unassembled WGS sequence"/>
</dbReference>
<name>A0A921NBD8_9BACL</name>
<evidence type="ECO:0000313" key="1">
    <source>
        <dbReference type="EMBL" id="HJH11002.1"/>
    </source>
</evidence>
<reference evidence="1" key="2">
    <citation type="submission" date="2021-09" db="EMBL/GenBank/DDBJ databases">
        <authorList>
            <person name="Gilroy R."/>
        </authorList>
    </citation>
    <scope>NUCLEOTIDE SEQUENCE</scope>
    <source>
        <strain evidence="1">CHK160-4876</strain>
    </source>
</reference>
<gene>
    <name evidence="1" type="ORF">K8V30_04775</name>
</gene>
<evidence type="ECO:0000313" key="2">
    <source>
        <dbReference type="Proteomes" id="UP000700212"/>
    </source>
</evidence>
<dbReference type="OrthoDB" id="2648027at2"/>
<dbReference type="RefSeq" id="WP_108308111.1">
    <property type="nucleotide sequence ID" value="NZ_QAFW01000055.1"/>
</dbReference>
<dbReference type="AlphaFoldDB" id="A0A921NBD8"/>
<comment type="caution">
    <text evidence="1">The sequence shown here is derived from an EMBL/GenBank/DDBJ whole genome shotgun (WGS) entry which is preliminary data.</text>
</comment>
<dbReference type="EMBL" id="DYTV01000058">
    <property type="protein sequence ID" value="HJH11002.1"/>
    <property type="molecule type" value="Genomic_DNA"/>
</dbReference>
<accession>A0A921NBD8</accession>
<sequence length="133" mass="15214">MVTINLLQAYELLALQEELTNEEILQQAKDKEAGDWSDLISEWPMEEAIKLSEQPEVLKEALAGNYTISYITMPGLINLLQKRFGLQQDKDFTVTNTAIERLALTKDMADAIKKMLSTNWSLHQQDSFYTISM</sequence>
<protein>
    <submittedName>
        <fullName evidence="1">Uncharacterized protein</fullName>
    </submittedName>
</protein>